<evidence type="ECO:0000313" key="2">
    <source>
        <dbReference type="Proteomes" id="UP000005408"/>
    </source>
</evidence>
<accession>A0A8W8MBZ3</accession>
<organism evidence="1 2">
    <name type="scientific">Magallana gigas</name>
    <name type="common">Pacific oyster</name>
    <name type="synonym">Crassostrea gigas</name>
    <dbReference type="NCBI Taxonomy" id="29159"/>
    <lineage>
        <taxon>Eukaryota</taxon>
        <taxon>Metazoa</taxon>
        <taxon>Spiralia</taxon>
        <taxon>Lophotrochozoa</taxon>
        <taxon>Mollusca</taxon>
        <taxon>Bivalvia</taxon>
        <taxon>Autobranchia</taxon>
        <taxon>Pteriomorphia</taxon>
        <taxon>Ostreida</taxon>
        <taxon>Ostreoidea</taxon>
        <taxon>Ostreidae</taxon>
        <taxon>Magallana</taxon>
    </lineage>
</organism>
<dbReference type="Proteomes" id="UP000005408">
    <property type="component" value="Unassembled WGS sequence"/>
</dbReference>
<dbReference type="AlphaFoldDB" id="A0A8W8MBZ3"/>
<protein>
    <submittedName>
        <fullName evidence="1">Uncharacterized protein</fullName>
    </submittedName>
</protein>
<keyword evidence="2" id="KW-1185">Reference proteome</keyword>
<name>A0A8W8MBZ3_MAGGI</name>
<proteinExistence type="predicted"/>
<dbReference type="EnsemblMetazoa" id="G32807.1">
    <property type="protein sequence ID" value="G32807.1:cds"/>
    <property type="gene ID" value="G32807"/>
</dbReference>
<sequence>MRVSGQCAHVLAVVNALEQWKISGYKEIPAEPSSTSLPQQWDKPRGEKIKAEPVSKMIISRQTNLNRKRKPVIASYIDTWKTDINIDDIEKLKILKQSSISYLVTSTANCTVDTPLGVQFIGSALSYHAPLIQPIANPRAAWSCGDTEFPKALAPCDLQCVEQLAHEWSNLNKTQSDANVIERSTRLQSSYPRWPTMDALVRKLSEFYVHHFKPFVENNGVN</sequence>
<reference evidence="1" key="1">
    <citation type="submission" date="2022-08" db="UniProtKB">
        <authorList>
            <consortium name="EnsemblMetazoa"/>
        </authorList>
    </citation>
    <scope>IDENTIFICATION</scope>
    <source>
        <strain evidence="1">05x7-T-G4-1.051#20</strain>
    </source>
</reference>
<evidence type="ECO:0000313" key="1">
    <source>
        <dbReference type="EnsemblMetazoa" id="G32807.1:cds"/>
    </source>
</evidence>